<keyword evidence="9 12" id="KW-0472">Membrane</keyword>
<feature type="signal peptide" evidence="13">
    <location>
        <begin position="1"/>
        <end position="26"/>
    </location>
</feature>
<comment type="subcellular location">
    <subcellularLocation>
        <location evidence="1">Cell membrane</location>
        <topology evidence="1">Single-pass type I membrane protein</topology>
    </subcellularLocation>
</comment>
<protein>
    <submittedName>
        <fullName evidence="16">Receptor-like protein 56 isoform X1</fullName>
    </submittedName>
</protein>
<dbReference type="Pfam" id="PF00560">
    <property type="entry name" value="LRR_1"/>
    <property type="match status" value="4"/>
</dbReference>
<feature type="chain" id="PRO_5027723947" evidence="13">
    <location>
        <begin position="27"/>
        <end position="1013"/>
    </location>
</feature>
<dbReference type="InterPro" id="IPR001611">
    <property type="entry name" value="Leu-rich_rpt"/>
</dbReference>
<feature type="transmembrane region" description="Helical" evidence="12">
    <location>
        <begin position="984"/>
        <end position="1001"/>
    </location>
</feature>
<evidence type="ECO:0000256" key="1">
    <source>
        <dbReference type="ARBA" id="ARBA00004251"/>
    </source>
</evidence>
<keyword evidence="4" id="KW-0433">Leucine-rich repeat</keyword>
<keyword evidence="10" id="KW-0675">Receptor</keyword>
<evidence type="ECO:0000256" key="2">
    <source>
        <dbReference type="ARBA" id="ARBA00009592"/>
    </source>
</evidence>
<dbReference type="SMART" id="SM00369">
    <property type="entry name" value="LRR_TYP"/>
    <property type="match status" value="11"/>
</dbReference>
<dbReference type="Pfam" id="PF13855">
    <property type="entry name" value="LRR_8"/>
    <property type="match status" value="4"/>
</dbReference>
<evidence type="ECO:0000256" key="4">
    <source>
        <dbReference type="ARBA" id="ARBA00022614"/>
    </source>
</evidence>
<comment type="similarity">
    <text evidence="2">Belongs to the RLP family.</text>
</comment>
<dbReference type="SMART" id="SM00365">
    <property type="entry name" value="LRR_SD22"/>
    <property type="match status" value="8"/>
</dbReference>
<feature type="transmembrane region" description="Helical" evidence="12">
    <location>
        <begin position="955"/>
        <end position="977"/>
    </location>
</feature>
<dbReference type="FunFam" id="3.80.10.10:FF:000041">
    <property type="entry name" value="LRR receptor-like serine/threonine-protein kinase ERECTA"/>
    <property type="match status" value="3"/>
</dbReference>
<dbReference type="AlphaFoldDB" id="A0A2I4EYQ0"/>
<dbReference type="GO" id="GO:0005886">
    <property type="term" value="C:plasma membrane"/>
    <property type="evidence" value="ECO:0007669"/>
    <property type="project" value="UniProtKB-SubCell"/>
</dbReference>
<dbReference type="Gene3D" id="3.80.10.10">
    <property type="entry name" value="Ribonuclease Inhibitor"/>
    <property type="match status" value="7"/>
</dbReference>
<proteinExistence type="inferred from homology"/>
<reference evidence="16" key="1">
    <citation type="submission" date="2025-08" db="UniProtKB">
        <authorList>
            <consortium name="RefSeq"/>
        </authorList>
    </citation>
    <scope>IDENTIFICATION</scope>
    <source>
        <tissue evidence="16">Leaves</tissue>
    </source>
</reference>
<sequence>MEFGIFGWWLMLATLFQLSSIHGCLREEREALLRLKASLNSSYESFLTSWDSSHEERNCCDWERVVCDSTTRRVIKLDLKYIYRTYPNASLFIPFQELKYLDLSWNYISGWVPNEGSERLSGLSKIEVLDFSGNNFNESFLLSLGQFLSLKELYLGSNFFDRPINIPISGFERLSGLKKLEVLDFSGNNFNESFLSSLGQFLSLKKLYLKDIQLDGPISELGRLKNLRELYLDGSYIDKSFLSKVGVMTSLNVLTISNCGLNGSFPIAQGLCELMNLRELDLSYNDFEGILPSCLANMTQLRIFDISANRFNGSIDLSPLPSLKSLEFLDLSSNYFNPITFSSFFNLSKLEVIFSDGNKLADETLSQRWDPGFQLKAFSCSSCFSTKSSRIITRFLHNQFDLQLLLLPHSNLTGKFPTWLLENNTKLEVLSLRNNSFTGTLQLPSHHIPNLSLLDISFNHIQDPIPTNFGLIFPNLEVLNIYKNHFEGVIPPSYGNLASLTYLDMSSNNFSGTIPENLTMGCSSLQYLKLSKNHLSGQLIPTNSNLTAIQYLYLDNNHFSGEIPHSISNLTDLHTIDFSNNNLSGMLPRWLGSMPSLTKIALSKNQLEGPIPVELCNLKYLSFLDLSHNNLSGSIPSCSNWSDIIHVHLNKNRLTDPITSGFKGCSSLVTLNLRDNYLTGNIPDWIGNLSSLSILLLKANYLHGKISLQLCLLEKLSLLDVSHNSFSGQIPHCLSNFTLEPTYEKSFVSFFVRLYSEIYDRLSFLHSAMIMGKGRSRLYYEDLLFFEVDALQEVEFSTKNNTLSYKGDILNMMSGIDLSCNKLEGEIPIELGDLSNIHVLNLSFNNLTGSIPTEFSKLKQIESLDLSHNNLDGIIPPQLVELNSLAIFKVAHNNLRGTIPERKAQFGTFDESSYEGNPLLCGPPLLKACTKTEPSSTIPTDNEGDEACGFIDLEVFYISFVVSYVIMLLAIVAILYINLHWRRAWFNFVEVCISTWYYFIVTSTCKLSRFRIV</sequence>
<dbReference type="PANTHER" id="PTHR48052:SF68">
    <property type="entry name" value="RECEPTOR LIKE PROTEIN 21-RELATED"/>
    <property type="match status" value="1"/>
</dbReference>
<dbReference type="InterPro" id="IPR013210">
    <property type="entry name" value="LRR_N_plant-typ"/>
</dbReference>
<evidence type="ECO:0000256" key="13">
    <source>
        <dbReference type="SAM" id="SignalP"/>
    </source>
</evidence>
<evidence type="ECO:0000256" key="11">
    <source>
        <dbReference type="ARBA" id="ARBA00023180"/>
    </source>
</evidence>
<evidence type="ECO:0000256" key="12">
    <source>
        <dbReference type="SAM" id="Phobius"/>
    </source>
</evidence>
<evidence type="ECO:0000256" key="7">
    <source>
        <dbReference type="ARBA" id="ARBA00022737"/>
    </source>
</evidence>
<keyword evidence="8 12" id="KW-1133">Transmembrane helix</keyword>
<dbReference type="Proteomes" id="UP000235220">
    <property type="component" value="Chromosome 6"/>
</dbReference>
<dbReference type="InterPro" id="IPR032675">
    <property type="entry name" value="LRR_dom_sf"/>
</dbReference>
<dbReference type="GeneID" id="108993917"/>
<keyword evidence="3" id="KW-1003">Cell membrane</keyword>
<name>A0A2I4EYQ0_JUGRE</name>
<dbReference type="KEGG" id="jre:108993917"/>
<dbReference type="PANTHER" id="PTHR48052">
    <property type="entry name" value="UNNAMED PRODUCT"/>
    <property type="match status" value="1"/>
</dbReference>
<evidence type="ECO:0000313" key="15">
    <source>
        <dbReference type="Proteomes" id="UP000235220"/>
    </source>
</evidence>
<dbReference type="OrthoDB" id="4691307at2759"/>
<accession>A0A2I4EYQ0</accession>
<evidence type="ECO:0000256" key="8">
    <source>
        <dbReference type="ARBA" id="ARBA00022989"/>
    </source>
</evidence>
<evidence type="ECO:0000259" key="14">
    <source>
        <dbReference type="Pfam" id="PF08263"/>
    </source>
</evidence>
<dbReference type="SUPFAM" id="SSF52058">
    <property type="entry name" value="L domain-like"/>
    <property type="match status" value="4"/>
</dbReference>
<dbReference type="STRING" id="51240.A0A2I4EYQ0"/>
<keyword evidence="15" id="KW-1185">Reference proteome</keyword>
<evidence type="ECO:0000256" key="6">
    <source>
        <dbReference type="ARBA" id="ARBA00022729"/>
    </source>
</evidence>
<organism evidence="15 16">
    <name type="scientific">Juglans regia</name>
    <name type="common">English walnut</name>
    <dbReference type="NCBI Taxonomy" id="51240"/>
    <lineage>
        <taxon>Eukaryota</taxon>
        <taxon>Viridiplantae</taxon>
        <taxon>Streptophyta</taxon>
        <taxon>Embryophyta</taxon>
        <taxon>Tracheophyta</taxon>
        <taxon>Spermatophyta</taxon>
        <taxon>Magnoliopsida</taxon>
        <taxon>eudicotyledons</taxon>
        <taxon>Gunneridae</taxon>
        <taxon>Pentapetalae</taxon>
        <taxon>rosids</taxon>
        <taxon>fabids</taxon>
        <taxon>Fagales</taxon>
        <taxon>Juglandaceae</taxon>
        <taxon>Juglans</taxon>
    </lineage>
</organism>
<keyword evidence="6 13" id="KW-0732">Signal</keyword>
<keyword evidence="11" id="KW-0325">Glycoprotein</keyword>
<feature type="domain" description="Leucine-rich repeat-containing N-terminal plant-type" evidence="14">
    <location>
        <begin position="27"/>
        <end position="68"/>
    </location>
</feature>
<evidence type="ECO:0000313" key="16">
    <source>
        <dbReference type="RefSeq" id="XP_018824516.2"/>
    </source>
</evidence>
<evidence type="ECO:0000256" key="5">
    <source>
        <dbReference type="ARBA" id="ARBA00022692"/>
    </source>
</evidence>
<dbReference type="PRINTS" id="PR00019">
    <property type="entry name" value="LEURICHRPT"/>
</dbReference>
<evidence type="ECO:0000256" key="9">
    <source>
        <dbReference type="ARBA" id="ARBA00023136"/>
    </source>
</evidence>
<keyword evidence="5 12" id="KW-0812">Transmembrane</keyword>
<gene>
    <name evidence="16" type="primary">LOC108993917</name>
</gene>
<evidence type="ECO:0000256" key="10">
    <source>
        <dbReference type="ARBA" id="ARBA00023170"/>
    </source>
</evidence>
<evidence type="ECO:0000256" key="3">
    <source>
        <dbReference type="ARBA" id="ARBA00022475"/>
    </source>
</evidence>
<dbReference type="InParanoid" id="A0A2I4EYQ0"/>
<dbReference type="FunFam" id="3.80.10.10:FF:000213">
    <property type="entry name" value="Tyrosine-sulfated glycopeptide receptor 1"/>
    <property type="match status" value="1"/>
</dbReference>
<dbReference type="RefSeq" id="XP_018824516.2">
    <property type="nucleotide sequence ID" value="XM_018968971.2"/>
</dbReference>
<dbReference type="InterPro" id="IPR003591">
    <property type="entry name" value="Leu-rich_rpt_typical-subtyp"/>
</dbReference>
<dbReference type="Pfam" id="PF08263">
    <property type="entry name" value="LRRNT_2"/>
    <property type="match status" value="1"/>
</dbReference>
<keyword evidence="7" id="KW-0677">Repeat</keyword>